<feature type="transmembrane region" description="Helical" evidence="1">
    <location>
        <begin position="55"/>
        <end position="76"/>
    </location>
</feature>
<accession>A0A9X3APQ3</accession>
<evidence type="ECO:0000313" key="2">
    <source>
        <dbReference type="EMBL" id="MCT7357530.1"/>
    </source>
</evidence>
<dbReference type="EMBL" id="JAOANI010000002">
    <property type="protein sequence ID" value="MCT7357530.1"/>
    <property type="molecule type" value="Genomic_DNA"/>
</dbReference>
<comment type="caution">
    <text evidence="2">The sequence shown here is derived from an EMBL/GenBank/DDBJ whole genome shotgun (WGS) entry which is preliminary data.</text>
</comment>
<reference evidence="2" key="2">
    <citation type="submission" date="2022-08" db="EMBL/GenBank/DDBJ databases">
        <authorList>
            <person name="Dong C."/>
        </authorList>
    </citation>
    <scope>NUCLEOTIDE SEQUENCE</scope>
    <source>
        <strain evidence="2">59MF3M-4</strain>
    </source>
</reference>
<keyword evidence="1" id="KW-1133">Transmembrane helix</keyword>
<keyword evidence="3" id="KW-1185">Reference proteome</keyword>
<name>A0A9X3APQ3_9GAMM</name>
<gene>
    <name evidence="2" type="ORF">NYR02_00650</name>
</gene>
<organism evidence="2 3">
    <name type="scientific">Thalassolituus pacificus</name>
    <dbReference type="NCBI Taxonomy" id="2975440"/>
    <lineage>
        <taxon>Bacteria</taxon>
        <taxon>Pseudomonadati</taxon>
        <taxon>Pseudomonadota</taxon>
        <taxon>Gammaproteobacteria</taxon>
        <taxon>Oceanospirillales</taxon>
        <taxon>Oceanospirillaceae</taxon>
        <taxon>Thalassolituus</taxon>
    </lineage>
</organism>
<reference evidence="2" key="1">
    <citation type="journal article" date="2022" name="Front. Microbiol.">
        <title>Genome-based taxonomic rearrangement of Oceanobacter-related bacteria including the description of Thalassolituus hydrocarbonoclasticus sp. nov. and Thalassolituus pacificus sp. nov. and emended description of the genus Thalassolituus.</title>
        <authorList>
            <person name="Dong C."/>
            <person name="Wei L."/>
            <person name="Wang J."/>
            <person name="Lai Q."/>
            <person name="Huang Z."/>
            <person name="Shao Z."/>
        </authorList>
    </citation>
    <scope>NUCLEOTIDE SEQUENCE</scope>
    <source>
        <strain evidence="2">59MF3M-4</strain>
    </source>
</reference>
<proteinExistence type="predicted"/>
<evidence type="ECO:0000313" key="3">
    <source>
        <dbReference type="Proteomes" id="UP001147830"/>
    </source>
</evidence>
<protein>
    <submittedName>
        <fullName evidence="2">Uncharacterized protein</fullName>
    </submittedName>
</protein>
<sequence length="81" mass="8899">MDPTELQRLVREAAEEGTENVLLRLGLDASDPLKVQKDFAYIRQQRETSEKIGGFIRSSLIAIALTGLASVLVMGVKEALK</sequence>
<dbReference type="Proteomes" id="UP001147830">
    <property type="component" value="Unassembled WGS sequence"/>
</dbReference>
<keyword evidence="1" id="KW-0472">Membrane</keyword>
<dbReference type="AlphaFoldDB" id="A0A9X3APQ3"/>
<dbReference type="RefSeq" id="WP_260974463.1">
    <property type="nucleotide sequence ID" value="NZ_JAOANI010000002.1"/>
</dbReference>
<evidence type="ECO:0000256" key="1">
    <source>
        <dbReference type="SAM" id="Phobius"/>
    </source>
</evidence>
<keyword evidence="1" id="KW-0812">Transmembrane</keyword>